<name>A0ACC4DS50_PURLI</name>
<sequence length="232" mass="24922">MQGPGLNQAGGIPSSLGRTVRRPMPCTLRPRRSTRMEAASRLVARRLVQPKVLLQNNGCIQGFGPCALPASRCAPTRPRMPLRVVVSFLLTDIVGWFVAALEPVPATPCPLCFALPSAPPSRLGRRAEWLLRQGTIGCKAMQRQGGRQKHRRPVIFLRILSRQITPPSHPLASPHPGSVLFNGGVLLGGPGAMVRPCSTEPHELGGTRTHGELALGSIALDQGPVVQFITEL</sequence>
<evidence type="ECO:0000313" key="1">
    <source>
        <dbReference type="EMBL" id="KAL3958115.1"/>
    </source>
</evidence>
<gene>
    <name evidence="1" type="ORF">ACCO45_008693</name>
</gene>
<keyword evidence="2" id="KW-1185">Reference proteome</keyword>
<reference evidence="1" key="1">
    <citation type="submission" date="2024-12" db="EMBL/GenBank/DDBJ databases">
        <title>Comparative genomics and development of molecular markers within Purpureocillium lilacinum and among Purpureocillium species.</title>
        <authorList>
            <person name="Yeh Z.-Y."/>
            <person name="Ni N.-T."/>
            <person name="Lo P.-H."/>
            <person name="Mushyakhwo K."/>
            <person name="Lin C.-F."/>
            <person name="Nai Y.-S."/>
        </authorList>
    </citation>
    <scope>NUCLEOTIDE SEQUENCE</scope>
    <source>
        <strain evidence="1">NCHU-NPUST-175</strain>
    </source>
</reference>
<proteinExistence type="predicted"/>
<dbReference type="EMBL" id="JBGNUJ010000007">
    <property type="protein sequence ID" value="KAL3958115.1"/>
    <property type="molecule type" value="Genomic_DNA"/>
</dbReference>
<comment type="caution">
    <text evidence="1">The sequence shown here is derived from an EMBL/GenBank/DDBJ whole genome shotgun (WGS) entry which is preliminary data.</text>
</comment>
<dbReference type="Proteomes" id="UP001638806">
    <property type="component" value="Unassembled WGS sequence"/>
</dbReference>
<accession>A0ACC4DS50</accession>
<organism evidence="1 2">
    <name type="scientific">Purpureocillium lilacinum</name>
    <name type="common">Paecilomyces lilacinus</name>
    <dbReference type="NCBI Taxonomy" id="33203"/>
    <lineage>
        <taxon>Eukaryota</taxon>
        <taxon>Fungi</taxon>
        <taxon>Dikarya</taxon>
        <taxon>Ascomycota</taxon>
        <taxon>Pezizomycotina</taxon>
        <taxon>Sordariomycetes</taxon>
        <taxon>Hypocreomycetidae</taxon>
        <taxon>Hypocreales</taxon>
        <taxon>Ophiocordycipitaceae</taxon>
        <taxon>Purpureocillium</taxon>
    </lineage>
</organism>
<evidence type="ECO:0000313" key="2">
    <source>
        <dbReference type="Proteomes" id="UP001638806"/>
    </source>
</evidence>
<protein>
    <submittedName>
        <fullName evidence="1">Uncharacterized protein</fullName>
    </submittedName>
</protein>